<name>A0ABS9FVE0_9PSED</name>
<protein>
    <submittedName>
        <fullName evidence="5">TraR/DksA family transcriptional regulator</fullName>
    </submittedName>
</protein>
<proteinExistence type="predicted"/>
<sequence>MGDWLDDAKAIEELERERCIQAVQARPRPSGPSRSHCRDCDEQIPVQRQALGGITRCTPCETTFEKGQRR</sequence>
<evidence type="ECO:0000256" key="1">
    <source>
        <dbReference type="ARBA" id="ARBA00022723"/>
    </source>
</evidence>
<keyword evidence="1" id="KW-0479">Metal-binding</keyword>
<dbReference type="Proteomes" id="UP000814074">
    <property type="component" value="Unassembled WGS sequence"/>
</dbReference>
<evidence type="ECO:0000313" key="5">
    <source>
        <dbReference type="EMBL" id="MCF5156114.1"/>
    </source>
</evidence>
<comment type="caution">
    <text evidence="5">The sequence shown here is derived from an EMBL/GenBank/DDBJ whole genome shotgun (WGS) entry which is preliminary data.</text>
</comment>
<dbReference type="RefSeq" id="WP_019817381.1">
    <property type="nucleotide sequence ID" value="NZ_WKDU01000048.1"/>
</dbReference>
<dbReference type="EMBL" id="WKDU01000048">
    <property type="protein sequence ID" value="MCF5156114.1"/>
    <property type="molecule type" value="Genomic_DNA"/>
</dbReference>
<gene>
    <name evidence="5" type="ORF">GIW47_26290</name>
</gene>
<dbReference type="Pfam" id="PF01258">
    <property type="entry name" value="zf-dskA_traR"/>
    <property type="match status" value="1"/>
</dbReference>
<keyword evidence="6" id="KW-1185">Reference proteome</keyword>
<evidence type="ECO:0000256" key="3">
    <source>
        <dbReference type="ARBA" id="ARBA00022833"/>
    </source>
</evidence>
<evidence type="ECO:0000259" key="4">
    <source>
        <dbReference type="Pfam" id="PF01258"/>
    </source>
</evidence>
<organism evidence="5 6">
    <name type="scientific">Pseudomonas lactis</name>
    <dbReference type="NCBI Taxonomy" id="1615674"/>
    <lineage>
        <taxon>Bacteria</taxon>
        <taxon>Pseudomonadati</taxon>
        <taxon>Pseudomonadota</taxon>
        <taxon>Gammaproteobacteria</taxon>
        <taxon>Pseudomonadales</taxon>
        <taxon>Pseudomonadaceae</taxon>
        <taxon>Pseudomonas</taxon>
    </lineage>
</organism>
<reference evidence="5 6" key="1">
    <citation type="submission" date="2019-11" db="EMBL/GenBank/DDBJ databases">
        <title>Epiphytic Pseudomonas syringae from cherry orchards.</title>
        <authorList>
            <person name="Hulin M.T."/>
        </authorList>
    </citation>
    <scope>NUCLEOTIDE SEQUENCE [LARGE SCALE GENOMIC DNA]</scope>
    <source>
        <strain evidence="5 6">PA-6-3B</strain>
    </source>
</reference>
<keyword evidence="2" id="KW-0863">Zinc-finger</keyword>
<feature type="domain" description="Zinc finger DksA/TraR C4-type" evidence="4">
    <location>
        <begin position="33"/>
        <end position="66"/>
    </location>
</feature>
<accession>A0ABS9FVE0</accession>
<keyword evidence="3" id="KW-0862">Zinc</keyword>
<dbReference type="InterPro" id="IPR000962">
    <property type="entry name" value="Znf_DskA_TraR"/>
</dbReference>
<evidence type="ECO:0000313" key="6">
    <source>
        <dbReference type="Proteomes" id="UP000814074"/>
    </source>
</evidence>
<evidence type="ECO:0000256" key="2">
    <source>
        <dbReference type="ARBA" id="ARBA00022771"/>
    </source>
</evidence>